<proteinExistence type="predicted"/>
<sequence>MAYNDLYGPAARAAWACQVQTDKLKVNGFDYGKTEEDLTELGEDGWEAISTLAPSFGSGQAIEVSVILKHPTA</sequence>
<dbReference type="EMBL" id="JAAGNC010000073">
    <property type="protein sequence ID" value="NEC56582.1"/>
    <property type="molecule type" value="Genomic_DNA"/>
</dbReference>
<protein>
    <submittedName>
        <fullName evidence="1">DUF4177 domain-containing protein</fullName>
    </submittedName>
</protein>
<reference evidence="1 2" key="1">
    <citation type="submission" date="2020-01" db="EMBL/GenBank/DDBJ databases">
        <title>Insect and environment-associated Actinomycetes.</title>
        <authorList>
            <person name="Currrie C."/>
            <person name="Chevrette M."/>
            <person name="Carlson C."/>
            <person name="Stubbendieck R."/>
            <person name="Wendt-Pienkowski E."/>
        </authorList>
    </citation>
    <scope>NUCLEOTIDE SEQUENCE [LARGE SCALE GENOMIC DNA]</scope>
    <source>
        <strain evidence="1 2">SID8386</strain>
    </source>
</reference>
<evidence type="ECO:0000313" key="1">
    <source>
        <dbReference type="EMBL" id="NEC56582.1"/>
    </source>
</evidence>
<organism evidence="1 2">
    <name type="scientific">Amycolatopsis rubida</name>
    <dbReference type="NCBI Taxonomy" id="112413"/>
    <lineage>
        <taxon>Bacteria</taxon>
        <taxon>Bacillati</taxon>
        <taxon>Actinomycetota</taxon>
        <taxon>Actinomycetes</taxon>
        <taxon>Pseudonocardiales</taxon>
        <taxon>Pseudonocardiaceae</taxon>
        <taxon>Amycolatopsis</taxon>
    </lineage>
</organism>
<evidence type="ECO:0000313" key="2">
    <source>
        <dbReference type="Proteomes" id="UP000470404"/>
    </source>
</evidence>
<name>A0ABX0BTC4_9PSEU</name>
<accession>A0ABX0BTC4</accession>
<keyword evidence="2" id="KW-1185">Reference proteome</keyword>
<dbReference type="Proteomes" id="UP000470404">
    <property type="component" value="Unassembled WGS sequence"/>
</dbReference>
<gene>
    <name evidence="1" type="ORF">G3I59_13545</name>
</gene>
<comment type="caution">
    <text evidence="1">The sequence shown here is derived from an EMBL/GenBank/DDBJ whole genome shotgun (WGS) entry which is preliminary data.</text>
</comment>